<feature type="coiled-coil region" evidence="5">
    <location>
        <begin position="1127"/>
        <end position="1188"/>
    </location>
</feature>
<dbReference type="GeneTree" id="ENSGT00730000110871"/>
<feature type="coiled-coil region" evidence="5">
    <location>
        <begin position="986"/>
        <end position="1076"/>
    </location>
</feature>
<feature type="region of interest" description="Disordered" evidence="6">
    <location>
        <begin position="240"/>
        <end position="265"/>
    </location>
</feature>
<feature type="compositionally biased region" description="Acidic residues" evidence="6">
    <location>
        <begin position="564"/>
        <end position="573"/>
    </location>
</feature>
<feature type="coiled-coil region" evidence="5">
    <location>
        <begin position="2753"/>
        <end position="2898"/>
    </location>
</feature>
<feature type="compositionally biased region" description="Low complexity" evidence="6">
    <location>
        <begin position="3287"/>
        <end position="3298"/>
    </location>
</feature>
<dbReference type="FunCoup" id="A0A5F8HE34">
    <property type="interactions" value="571"/>
</dbReference>
<feature type="coiled-coil region" evidence="5">
    <location>
        <begin position="1564"/>
        <end position="1742"/>
    </location>
</feature>
<reference evidence="7" key="2">
    <citation type="submission" date="2025-08" db="UniProtKB">
        <authorList>
            <consortium name="Ensembl"/>
        </authorList>
    </citation>
    <scope>IDENTIFICATION</scope>
</reference>
<dbReference type="PANTHER" id="PTHR44981">
    <property type="entry name" value="PERICENTRIN-LIKE PROTEIN, ISOFORM F"/>
    <property type="match status" value="1"/>
</dbReference>
<sequence length="3647" mass="412881">MEDDERDERRRKVEAGRAKLAQFRQRKTKGDSPGSKKKASKRKSSTVHEAVQEKEEERAVEPPEGELPSDVAQSVAGPEPADGVSGAPEAKAERGLSSLGTPKNSITELIVQEPGFEDNTPSLATEPRAQEATIKMLEEKLVDKQEDIDLLSQEVGELQAQLAQCSEAAQLQQELEMAVQERDRIIVQLTSNLQLVRQNHEDDQQEVLLLASQIQGLQLQLQENSELLKSKTPAKGCLSQSQLQAAASLQGPREPNPPSQGWDLEKLPASSQKNFKEKEAAFAQMEEHGKSASQQPSQVVSEKEGMISSLQDQLGLAGNAGASAQHALSVKSSKVIELKREKQDCMEESQVPPPREACGPLLQNLGDELGETCELGVAEARKAYGDTDGKSWGASPVPGLRGSEQQSLGGLGIDFSSQFLELAACAMPESHRATFQEERNGAEHLENDDHKKRKLPSAEKIVEEALASKGDDEIQNLLNFHVRESNEKMLQETENSGELRLKHGMTLGQANWEERTLLGQKAELQGMPRKLCLRPRESDCHEVGCRDGLQTCCLNSEEENPSLELGEHEDDQLEVGSLQDEVSSEESRMEETRDLMEKYLVSTERDQSRVSEAPDHFDLETALQRRSERESLDFLSDELIIGLDGNIDSNVLFEGNSVQVESYAAPWTDRQEPSGFSQGDLSEILELMDKDKAYLMQRCVKLSHLLREKELALKTFSQEVEEEVAEERWWEGKHRLLNVLSQEGGGSCDEIVPRLKGEEHIKLGTTAGGITDLAGWASVTHQPHCHVMDEVSQKEEGGRSGKIASASVGLEALCSQEENRPPGQLRVHKPRSHMPAGCSSQKITLEESLLQEVETLKAEMAIKENLFTQVVEEKNTLEEKFTKDRENLEENILELIEKIKCLEKGLGHEKVGFAGKSTSVLSEDQKLDAKRKVQESDFLSTENSPIQQTISLKNAQVEPEWLLQEEAQKATCALEDVRSELSSYHEKQMSQMKHQHEQERTELRREHQKEVEATRKEMKEKLEEQQQRWEQERREQISAIKKIHEREHDREIAELVSKHKEEMTQLRDELHSKHQQMMEGLQQQMQASHRAEMQQAQLQAQTLHTLELEALRLSLSNMHTAQLELTQANLRKEKETALVELREMLNDKRAQELALLQSRLQFELEHVREQHRKEKEEMALKHQQERADLGKKLELQVETQARTLETLRGDWASERDSSLRRLQEELATKHQAEMESLRGALRAQLAEQQAELDKMGHDKSQAEATLRSLQAQHQLALQDLRQELQLQHDQYLEDLNLKCREKQTELDTLQASYEELKVQSHREIQQLWAQLDSTRASRHELNELKEQLVARTSHVEELERLKHGFEQRQRQWRNEHETELEQLRVYFEQKLRDAEESYREDLHLLQQRLREVREDSFLDSEDVSLSVGFVEEEAEMERKAHLEQLILQLEQHKDGIAHLRLQLEGKHREESATLEASLRARHEEEVRKVKADLSEKHAAHVEDLKQQHRLQLDQLRGGLSEEHRKDITKLHLQCAQLAARQVEAEVAERVSVLEDDHLARVAQLQSEEQLISQLREQVDLARRENMELQEKVQQEVRLREEAEKMRCRLVKDHQTEIERMKEEIRQMIQKDQGREDAWRAQSEESLAALALELNGKAEQERQALRQALEAHVTELEQLRDRQAADIARLETSLGEARAQEEATGRLREECALELQANRARFLEEQREMMQKATEKQDVLLRELQDKHASELQIQSQQLEKRHGQQTEALTAELQSQHLEEMDALRTSLQAQHQAQLEARETELQAQHQAQLEARETELQAQHQAQLEARETELQAQHQAQLEARETELQVQHQAQLEARETELQAQHQAQLEAWEAELQAQHQAELETHVAELQARHLGQLEARAAEMQAQHRAQVEAQEAELQDRHRAQVAVLQAQHASETSGLEAKHLSNLDSLESCYLSEIQTIQEEHNRELEQLQARLEEQLREKDTQYEELLAQEKEKHQQELQQAQESLKIEMTTKHIEKLKALTAQLQDAHQEDLQAALHRQRALLEEDHHKALDILREEVVRMEEQHRSALGELKDIHTAELGKLQEELGSLRAQHKRDREEEARAAAAQSEEAKRQRELLFQQEMELLKGQSEVVLAQQMAQLKEDLETEKRAALREAEELLALEREKAQALCQREEALTLQLQEQSGLILQLKEKVLSLNSEVSESHEELKKLQERRHREHEEGTNLLSLLRSDMDHTQNERKTLQETNQWLLSLFGDTLKATIAMRSQISKRIGICLDEDSLSKESRPMGTPGQLAQGACQLPGDMSPEGPIPPLDFDQTMPECDETLLPECDETLLPGNDISCHVRESFFLSPEVTVECEQPIRRIYQSLGAAVDNLLEMTLDSNKQLEETRERHARFEKEFNRKNEETAQVARQHQELMDCLNQESAAKNQLAVELHKAEGLAEGYRAEKAALEEALAQKEESEHRLAVELENLKAQFQALTREQAKLKEEQNLLLRQKEMLIVEAEEKAAALRKEVEHLVREQAETRQQSEKDCASLRSHLRALELEVEEQLPQQQELVRQAAEIQDLRQQIVSLDKHLRNQRQFMDEQAIEREHERDEFQQEIQKLEEQLKQQPPKSQPWGEPWDSEVESLQRQLREKIDELNELVIKKELAERQLLAQKDEIKNLEDANAEIRKKVSWLEEELEKQKKIGKELRQDKEALQEQQMNNLIQISTLQSKLDEAKHLQPVQGSPSEEDLREQLRAEQTALQLKAREVQNLEDELGELKKNLTSKSEEIVQLNLELALQNRQISGSIQELSAENADLKAFLHSKEKEILSLSEQIKGLQQEVAHAVEAQVMGDTSAEMEELKAIIDNLCENHERFRANKAEEIERLHEVIEKLQKELSVLGPALHELSDSQGDSDGSQAENLQRELAQGLSSVQAREERLPLPPDELGQRLRDESQFRLRVAALEQELQDIRDASAQQLTLKEAEARKLAALARRWKTAARQKEAEVEALNEERGVLLAELETLVMACSRLEKELERKRPAGPHEPPELQMLRAQCVGLNLKLQALSQRLVTYQLELDQHQACGPQCRVQVQKNLMERDAFRVPRTQGPGWLQSGAPAPSQEGHGGIWVSEEGSCAAATTEEESDEDPGPWESTAAPPGQRGGPGPSLAENRSLCAPAPGLESKESGLSVLTVCQEQLESELLLMKAKMQMGAEDRSKLVARMKIQQKPVDVCQLQKGDLITQVRHIQEKLHHLIRSISCRDSHVQVLSHGAPLSPPQRLGSHVPGPAWGQPAAGQSPPPQGPVSTVLQHSWTLHDRTESPDPPGQGGPTPTLDKTPDAWLSSPSDADPSTPDFSCSEDCVAAQRAPPCTETPGSPPPGGSARGSPPSARSAEEASQDADPLDAVQHFRDTILDMDSSSLGSPELVRKDSTLDRLPSVHLTPLSQAADLQSPDSAWRSLGLQDSSGCLAFPALPGLEASPQPSLTEKARPRAGRATEATVSVMETRLCPLISLRGPEAQKGSEKELGRAGRVGLEARVQVLPGSCAGWLALWLPRHPTAGQTSSVSREPEGRSSGPSSSHVTSACSHGDGPPSPAQLSQPCPIISSPPGRGLGKQPLKASSEPIGQHGVEARLAFCRRKMWKTSS</sequence>
<protein>
    <recommendedName>
        <fullName evidence="9">Pericentrin/AKAP-450 centrosomal targeting domain-containing protein</fullName>
    </recommendedName>
</protein>
<organism evidence="7 8">
    <name type="scientific">Monodelphis domestica</name>
    <name type="common">Gray short-tailed opossum</name>
    <dbReference type="NCBI Taxonomy" id="13616"/>
    <lineage>
        <taxon>Eukaryota</taxon>
        <taxon>Metazoa</taxon>
        <taxon>Chordata</taxon>
        <taxon>Craniata</taxon>
        <taxon>Vertebrata</taxon>
        <taxon>Euteleostomi</taxon>
        <taxon>Mammalia</taxon>
        <taxon>Metatheria</taxon>
        <taxon>Didelphimorphia</taxon>
        <taxon>Didelphidae</taxon>
        <taxon>Monodelphis</taxon>
    </lineage>
</organism>
<feature type="coiled-coil region" evidence="5">
    <location>
        <begin position="2400"/>
        <end position="2719"/>
    </location>
</feature>
<feature type="region of interest" description="Disordered" evidence="6">
    <location>
        <begin position="820"/>
        <end position="839"/>
    </location>
</feature>
<reference evidence="7" key="3">
    <citation type="submission" date="2025-09" db="UniProtKB">
        <authorList>
            <consortium name="Ensembl"/>
        </authorList>
    </citation>
    <scope>IDENTIFICATION</scope>
</reference>
<feature type="region of interest" description="Disordered" evidence="6">
    <location>
        <begin position="1"/>
        <end position="125"/>
    </location>
</feature>
<reference evidence="7 8" key="1">
    <citation type="journal article" date="2007" name="Nature">
        <title>Genome of the marsupial Monodelphis domestica reveals innovation in non-coding sequences.</title>
        <authorList>
            <person name="Mikkelsen T.S."/>
            <person name="Wakefield M.J."/>
            <person name="Aken B."/>
            <person name="Amemiya C.T."/>
            <person name="Chang J.L."/>
            <person name="Duke S."/>
            <person name="Garber M."/>
            <person name="Gentles A.J."/>
            <person name="Goodstadt L."/>
            <person name="Heger A."/>
            <person name="Jurka J."/>
            <person name="Kamal M."/>
            <person name="Mauceli E."/>
            <person name="Searle S.M."/>
            <person name="Sharpe T."/>
            <person name="Baker M.L."/>
            <person name="Batzer M.A."/>
            <person name="Benos P.V."/>
            <person name="Belov K."/>
            <person name="Clamp M."/>
            <person name="Cook A."/>
            <person name="Cuff J."/>
            <person name="Das R."/>
            <person name="Davidow L."/>
            <person name="Deakin J.E."/>
            <person name="Fazzari M.J."/>
            <person name="Glass J.L."/>
            <person name="Grabherr M."/>
            <person name="Greally J.M."/>
            <person name="Gu W."/>
            <person name="Hore T.A."/>
            <person name="Huttley G.A."/>
            <person name="Kleber M."/>
            <person name="Jirtle R.L."/>
            <person name="Koina E."/>
            <person name="Lee J.T."/>
            <person name="Mahony S."/>
            <person name="Marra M.A."/>
            <person name="Miller R.D."/>
            <person name="Nicholls R.D."/>
            <person name="Oda M."/>
            <person name="Papenfuss A.T."/>
            <person name="Parra Z.E."/>
            <person name="Pollock D.D."/>
            <person name="Ray D.A."/>
            <person name="Schein J.E."/>
            <person name="Speed T.P."/>
            <person name="Thompson K."/>
            <person name="VandeBerg J.L."/>
            <person name="Wade C.M."/>
            <person name="Walker J.A."/>
            <person name="Waters P.D."/>
            <person name="Webber C."/>
            <person name="Weidman J.R."/>
            <person name="Xie X."/>
            <person name="Zody M.C."/>
            <person name="Baldwin J."/>
            <person name="Abdouelleil A."/>
            <person name="Abdulkadir J."/>
            <person name="Abebe A."/>
            <person name="Abera B."/>
            <person name="Abreu J."/>
            <person name="Acer S.C."/>
            <person name="Aftuck L."/>
            <person name="Alexander A."/>
            <person name="An P."/>
            <person name="Anderson E."/>
            <person name="Anderson S."/>
            <person name="Arachi H."/>
            <person name="Azer M."/>
            <person name="Bachantsang P."/>
            <person name="Barry A."/>
            <person name="Bayul T."/>
            <person name="Berlin A."/>
            <person name="Bessette D."/>
            <person name="Bloom T."/>
            <person name="Bloom T."/>
            <person name="Boguslavskiy L."/>
            <person name="Bonnet C."/>
            <person name="Boukhgalter B."/>
            <person name="Bourzgui I."/>
            <person name="Brown A."/>
            <person name="Cahill P."/>
            <person name="Channer S."/>
            <person name="Cheshatsang Y."/>
            <person name="Chuda L."/>
            <person name="Citroen M."/>
            <person name="Collymore A."/>
            <person name="Cooke P."/>
            <person name="Costello M."/>
            <person name="D'Aco K."/>
            <person name="Daza R."/>
            <person name="De Haan G."/>
            <person name="DeGray S."/>
            <person name="DeMaso C."/>
            <person name="Dhargay N."/>
            <person name="Dooley K."/>
            <person name="Dooley E."/>
            <person name="Doricent M."/>
            <person name="Dorje P."/>
            <person name="Dorjee K."/>
            <person name="Dupes A."/>
            <person name="Elong R."/>
            <person name="Falk J."/>
            <person name="Farina A."/>
            <person name="Faro S."/>
            <person name="Ferguson D."/>
            <person name="Fisher S."/>
            <person name="Foley C.D."/>
            <person name="Franke A."/>
            <person name="Friedrich D."/>
            <person name="Gadbois L."/>
            <person name="Gearin G."/>
            <person name="Gearin C.R."/>
            <person name="Giannoukos G."/>
            <person name="Goode T."/>
            <person name="Graham J."/>
            <person name="Grandbois E."/>
            <person name="Grewal S."/>
            <person name="Gyaltsen K."/>
            <person name="Hafez N."/>
            <person name="Hagos B."/>
            <person name="Hall J."/>
            <person name="Henson C."/>
            <person name="Hollinger A."/>
            <person name="Honan T."/>
            <person name="Huard M.D."/>
            <person name="Hughes L."/>
            <person name="Hurhula B."/>
            <person name="Husby M.E."/>
            <person name="Kamat A."/>
            <person name="Kanga B."/>
            <person name="Kashin S."/>
            <person name="Khazanovich D."/>
            <person name="Kisner P."/>
            <person name="Lance K."/>
            <person name="Lara M."/>
            <person name="Lee W."/>
            <person name="Lennon N."/>
            <person name="Letendre F."/>
            <person name="LeVine R."/>
            <person name="Lipovsky A."/>
            <person name="Liu X."/>
            <person name="Liu J."/>
            <person name="Liu S."/>
            <person name="Lokyitsang T."/>
            <person name="Lokyitsang Y."/>
            <person name="Lubonja R."/>
            <person name="Lui A."/>
            <person name="MacDonald P."/>
            <person name="Magnisalis V."/>
            <person name="Maru K."/>
            <person name="Matthews C."/>
            <person name="McCusker W."/>
            <person name="McDonough S."/>
            <person name="Mehta T."/>
            <person name="Meldrim J."/>
            <person name="Meneus L."/>
            <person name="Mihai O."/>
            <person name="Mihalev A."/>
            <person name="Mihova T."/>
            <person name="Mittelman R."/>
            <person name="Mlenga V."/>
            <person name="Montmayeur A."/>
            <person name="Mulrain L."/>
            <person name="Navidi A."/>
            <person name="Naylor J."/>
            <person name="Negash T."/>
            <person name="Nguyen T."/>
            <person name="Nguyen N."/>
            <person name="Nicol R."/>
            <person name="Norbu C."/>
            <person name="Norbu N."/>
            <person name="Novod N."/>
            <person name="O'Neill B."/>
            <person name="Osman S."/>
            <person name="Markiewicz E."/>
            <person name="Oyono O.L."/>
            <person name="Patti C."/>
            <person name="Phunkhang P."/>
            <person name="Pierre F."/>
            <person name="Priest M."/>
            <person name="Raghuraman S."/>
            <person name="Rege F."/>
            <person name="Reyes R."/>
            <person name="Rise C."/>
            <person name="Rogov P."/>
            <person name="Ross K."/>
            <person name="Ryan E."/>
            <person name="Settipalli S."/>
            <person name="Shea T."/>
            <person name="Sherpa N."/>
            <person name="Shi L."/>
            <person name="Shih D."/>
            <person name="Sparrow T."/>
            <person name="Spaulding J."/>
            <person name="Stalker J."/>
            <person name="Stange-Thomann N."/>
            <person name="Stavropoulos S."/>
            <person name="Stone C."/>
            <person name="Strader C."/>
            <person name="Tesfaye S."/>
            <person name="Thomson T."/>
            <person name="Thoulutsang Y."/>
            <person name="Thoulutsang D."/>
            <person name="Topham K."/>
            <person name="Topping I."/>
            <person name="Tsamla T."/>
            <person name="Vassiliev H."/>
            <person name="Vo A."/>
            <person name="Wangchuk T."/>
            <person name="Wangdi T."/>
            <person name="Weiand M."/>
            <person name="Wilkinson J."/>
            <person name="Wilson A."/>
            <person name="Yadav S."/>
            <person name="Young G."/>
            <person name="Yu Q."/>
            <person name="Zembek L."/>
            <person name="Zhong D."/>
            <person name="Zimmer A."/>
            <person name="Zwirko Z."/>
            <person name="Jaffe D.B."/>
            <person name="Alvarez P."/>
            <person name="Brockman W."/>
            <person name="Butler J."/>
            <person name="Chin C."/>
            <person name="Gnerre S."/>
            <person name="MacCallum I."/>
            <person name="Graves J.A."/>
            <person name="Ponting C.P."/>
            <person name="Breen M."/>
            <person name="Samollow P.B."/>
            <person name="Lander E.S."/>
            <person name="Lindblad-Toh K."/>
        </authorList>
    </citation>
    <scope>NUCLEOTIDE SEQUENCE [LARGE SCALE GENOMIC DNA]</scope>
</reference>
<evidence type="ECO:0000256" key="3">
    <source>
        <dbReference type="ARBA" id="ARBA00023054"/>
    </source>
</evidence>
<accession>A0A5F8HE34</accession>
<dbReference type="GO" id="GO:0007020">
    <property type="term" value="P:microtubule nucleation"/>
    <property type="evidence" value="ECO:0000318"/>
    <property type="project" value="GO_Central"/>
</dbReference>
<dbReference type="Ensembl" id="ENSMODT00000076422.1">
    <property type="protein sequence ID" value="ENSMODP00000057760.1"/>
    <property type="gene ID" value="ENSMODG00000008392.4"/>
</dbReference>
<evidence type="ECO:0000313" key="8">
    <source>
        <dbReference type="Proteomes" id="UP000002280"/>
    </source>
</evidence>
<evidence type="ECO:0000256" key="2">
    <source>
        <dbReference type="ARBA" id="ARBA00022490"/>
    </source>
</evidence>
<feature type="coiled-coil region" evidence="5">
    <location>
        <begin position="134"/>
        <end position="206"/>
    </location>
</feature>
<keyword evidence="3 5" id="KW-0175">Coiled coil</keyword>
<feature type="compositionally biased region" description="Polar residues" evidence="6">
    <location>
        <begin position="98"/>
        <end position="107"/>
    </location>
</feature>
<dbReference type="OMA" id="CSHARIQ"/>
<evidence type="ECO:0000256" key="4">
    <source>
        <dbReference type="ARBA" id="ARBA00023212"/>
    </source>
</evidence>
<feature type="coiled-coil region" evidence="5">
    <location>
        <begin position="2956"/>
        <end position="3071"/>
    </location>
</feature>
<keyword evidence="2" id="KW-0963">Cytoplasm</keyword>
<feature type="region of interest" description="Disordered" evidence="6">
    <location>
        <begin position="2930"/>
        <end position="2949"/>
    </location>
</feature>
<comment type="subcellular location">
    <subcellularLocation>
        <location evidence="1">Cytoplasm</location>
        <location evidence="1">Cytoskeleton</location>
        <location evidence="1">Microtubule organizing center</location>
        <location evidence="1">Centrosome</location>
    </subcellularLocation>
</comment>
<dbReference type="PANTHER" id="PTHR44981:SF3">
    <property type="entry name" value="PERICENTRIN"/>
    <property type="match status" value="1"/>
</dbReference>
<feature type="compositionally biased region" description="Basic residues" evidence="6">
    <location>
        <begin position="35"/>
        <end position="45"/>
    </location>
</feature>
<evidence type="ECO:0000256" key="5">
    <source>
        <dbReference type="SAM" id="Coils"/>
    </source>
</evidence>
<keyword evidence="8" id="KW-1185">Reference proteome</keyword>
<feature type="compositionally biased region" description="Acidic residues" evidence="6">
    <location>
        <begin position="3142"/>
        <end position="3151"/>
    </location>
</feature>
<dbReference type="GO" id="GO:0007165">
    <property type="term" value="P:signal transduction"/>
    <property type="evidence" value="ECO:0007669"/>
    <property type="project" value="InterPro"/>
</dbReference>
<feature type="coiled-coil region" evidence="5">
    <location>
        <begin position="1961"/>
        <end position="2021"/>
    </location>
</feature>
<dbReference type="InterPro" id="IPR028745">
    <property type="entry name" value="AKAP9/Pericentrin"/>
</dbReference>
<dbReference type="GO" id="GO:0005813">
    <property type="term" value="C:centrosome"/>
    <property type="evidence" value="ECO:0007669"/>
    <property type="project" value="UniProtKB-SubCell"/>
</dbReference>
<feature type="region of interest" description="Disordered" evidence="6">
    <location>
        <begin position="3271"/>
        <end position="3408"/>
    </location>
</feature>
<feature type="coiled-coil region" evidence="5">
    <location>
        <begin position="1245"/>
        <end position="1415"/>
    </location>
</feature>
<name>A0A5F8HE34_MONDO</name>
<dbReference type="Bgee" id="ENSMODG00000008392">
    <property type="expression patterns" value="Expressed in skeletal muscle tissue and 19 other cell types or tissues"/>
</dbReference>
<dbReference type="GO" id="GO:0060090">
    <property type="term" value="F:molecular adaptor activity"/>
    <property type="evidence" value="ECO:0007669"/>
    <property type="project" value="InterPro"/>
</dbReference>
<feature type="compositionally biased region" description="Low complexity" evidence="6">
    <location>
        <begin position="240"/>
        <end position="250"/>
    </location>
</feature>
<feature type="coiled-coil region" evidence="5">
    <location>
        <begin position="846"/>
        <end position="905"/>
    </location>
</feature>
<dbReference type="GO" id="GO:0007052">
    <property type="term" value="P:mitotic spindle organization"/>
    <property type="evidence" value="ECO:0000318"/>
    <property type="project" value="GO_Central"/>
</dbReference>
<feature type="coiled-coil region" evidence="5">
    <location>
        <begin position="2054"/>
        <end position="2258"/>
    </location>
</feature>
<dbReference type="InParanoid" id="A0A5F8HE34"/>
<evidence type="ECO:0000256" key="1">
    <source>
        <dbReference type="ARBA" id="ARBA00004300"/>
    </source>
</evidence>
<feature type="region of interest" description="Disordered" evidence="6">
    <location>
        <begin position="3107"/>
        <end position="3182"/>
    </location>
</feature>
<feature type="compositionally biased region" description="Low complexity" evidence="6">
    <location>
        <begin position="3132"/>
        <end position="3141"/>
    </location>
</feature>
<evidence type="ECO:0008006" key="9">
    <source>
        <dbReference type="Google" id="ProtNLM"/>
    </source>
</evidence>
<feature type="region of interest" description="Disordered" evidence="6">
    <location>
        <begin position="3560"/>
        <end position="3631"/>
    </location>
</feature>
<keyword evidence="4" id="KW-0206">Cytoskeleton</keyword>
<evidence type="ECO:0000313" key="7">
    <source>
        <dbReference type="Ensembl" id="ENSMODP00000057760.1"/>
    </source>
</evidence>
<feature type="region of interest" description="Disordered" evidence="6">
    <location>
        <begin position="3475"/>
        <end position="3499"/>
    </location>
</feature>
<evidence type="ECO:0000256" key="6">
    <source>
        <dbReference type="SAM" id="MobiDB-lite"/>
    </source>
</evidence>
<proteinExistence type="predicted"/>
<feature type="compositionally biased region" description="Low complexity" evidence="6">
    <location>
        <begin position="3344"/>
        <end position="3357"/>
    </location>
</feature>
<feature type="region of interest" description="Disordered" evidence="6">
    <location>
        <begin position="564"/>
        <end position="589"/>
    </location>
</feature>
<feature type="compositionally biased region" description="Basic and acidic residues" evidence="6">
    <location>
        <begin position="7"/>
        <end position="17"/>
    </location>
</feature>
<dbReference type="Proteomes" id="UP000002280">
    <property type="component" value="Chromosome 2"/>
</dbReference>
<feature type="compositionally biased region" description="Basic and acidic residues" evidence="6">
    <location>
        <begin position="50"/>
        <end position="61"/>
    </location>
</feature>